<feature type="chain" id="PRO_5046544058" evidence="1">
    <location>
        <begin position="19"/>
        <end position="153"/>
    </location>
</feature>
<feature type="signal peptide" evidence="1">
    <location>
        <begin position="1"/>
        <end position="18"/>
    </location>
</feature>
<dbReference type="RefSeq" id="WP_212142425.1">
    <property type="nucleotide sequence ID" value="NZ_JAGSSW010000009.1"/>
</dbReference>
<sequence length="153" mass="17282">MILIRKILLILTAFLALANADGFDKKAITEMAFYEQILSELKTEQIPQFIERIASLNLPRRIDEITTISSLDANGLNINAIFGLNDIKTRQISKFNSKQLEALKSDFKSNGKKFLCKESVSIALLNRGIVLFGSYHLDGRHLFDIKMDKSSCE</sequence>
<organism evidence="2 3">
    <name type="scientific">Campylobacter anatolicus</name>
    <dbReference type="NCBI Taxonomy" id="2829105"/>
    <lineage>
        <taxon>Bacteria</taxon>
        <taxon>Pseudomonadati</taxon>
        <taxon>Campylobacterota</taxon>
        <taxon>Epsilonproteobacteria</taxon>
        <taxon>Campylobacterales</taxon>
        <taxon>Campylobacteraceae</taxon>
        <taxon>Campylobacter</taxon>
    </lineage>
</organism>
<evidence type="ECO:0000313" key="3">
    <source>
        <dbReference type="Proteomes" id="UP000682951"/>
    </source>
</evidence>
<accession>A0ABS5HLC5</accession>
<evidence type="ECO:0000313" key="2">
    <source>
        <dbReference type="EMBL" id="MBR8464592.1"/>
    </source>
</evidence>
<gene>
    <name evidence="2" type="ORF">KDD93_08475</name>
</gene>
<name>A0ABS5HLC5_9BACT</name>
<keyword evidence="1" id="KW-0732">Signal</keyword>
<evidence type="ECO:0000256" key="1">
    <source>
        <dbReference type="SAM" id="SignalP"/>
    </source>
</evidence>
<dbReference type="Proteomes" id="UP000682951">
    <property type="component" value="Unassembled WGS sequence"/>
</dbReference>
<dbReference type="EMBL" id="JAGSSW010000009">
    <property type="protein sequence ID" value="MBR8464592.1"/>
    <property type="molecule type" value="Genomic_DNA"/>
</dbReference>
<keyword evidence="3" id="KW-1185">Reference proteome</keyword>
<proteinExistence type="predicted"/>
<protein>
    <submittedName>
        <fullName evidence="2">Uncharacterized protein</fullName>
    </submittedName>
</protein>
<reference evidence="2 3" key="1">
    <citation type="submission" date="2021-04" db="EMBL/GenBank/DDBJ databases">
        <title>Molecular and phenotypic characterization and identification of bacterial isolates recovered from the Anatolian ground squirrels (Spermophilus xanthoprymnus) and which have the potential to form a new species in the Campylobacter genus.</title>
        <authorList>
            <person name="Aydin F."/>
            <person name="Abay S."/>
            <person name="Kayman T."/>
            <person name="Karakaya E."/>
            <person name="Mustak H.K."/>
            <person name="Mustak I.B."/>
            <person name="Bilgin N."/>
            <person name="Duzler A."/>
            <person name="Sahin O."/>
            <person name="Guran O."/>
            <person name="Saticioglu I.B."/>
        </authorList>
    </citation>
    <scope>NUCLEOTIDE SEQUENCE [LARGE SCALE GENOMIC DNA]</scope>
    <source>
        <strain evidence="3">faydin-G24</strain>
    </source>
</reference>
<comment type="caution">
    <text evidence="2">The sequence shown here is derived from an EMBL/GenBank/DDBJ whole genome shotgun (WGS) entry which is preliminary data.</text>
</comment>